<dbReference type="EMBL" id="ML978077">
    <property type="protein sequence ID" value="KAF2010138.1"/>
    <property type="molecule type" value="Genomic_DNA"/>
</dbReference>
<dbReference type="Proteomes" id="UP000799778">
    <property type="component" value="Unassembled WGS sequence"/>
</dbReference>
<protein>
    <submittedName>
        <fullName evidence="1">Uncharacterized protein</fullName>
    </submittedName>
</protein>
<proteinExistence type="predicted"/>
<dbReference type="RefSeq" id="XP_033378477.1">
    <property type="nucleotide sequence ID" value="XM_033529406.1"/>
</dbReference>
<dbReference type="GeneID" id="54286803"/>
<evidence type="ECO:0000313" key="1">
    <source>
        <dbReference type="EMBL" id="KAF2010138.1"/>
    </source>
</evidence>
<evidence type="ECO:0000313" key="2">
    <source>
        <dbReference type="Proteomes" id="UP000799778"/>
    </source>
</evidence>
<name>A0A6A5XAY3_9PLEO</name>
<gene>
    <name evidence="1" type="ORF">BU24DRAFT_428168</name>
</gene>
<keyword evidence="2" id="KW-1185">Reference proteome</keyword>
<sequence>MCIHCRSGDRVLHCIVLSPTTPASRIPGLINPVPASPVLLTHVIEKSHDTIMVKLDLTANNNTTQ</sequence>
<reference evidence="1" key="1">
    <citation type="journal article" date="2020" name="Stud. Mycol.">
        <title>101 Dothideomycetes genomes: a test case for predicting lifestyles and emergence of pathogens.</title>
        <authorList>
            <person name="Haridas S."/>
            <person name="Albert R."/>
            <person name="Binder M."/>
            <person name="Bloem J."/>
            <person name="Labutti K."/>
            <person name="Salamov A."/>
            <person name="Andreopoulos B."/>
            <person name="Baker S."/>
            <person name="Barry K."/>
            <person name="Bills G."/>
            <person name="Bluhm B."/>
            <person name="Cannon C."/>
            <person name="Castanera R."/>
            <person name="Culley D."/>
            <person name="Daum C."/>
            <person name="Ezra D."/>
            <person name="Gonzalez J."/>
            <person name="Henrissat B."/>
            <person name="Kuo A."/>
            <person name="Liang C."/>
            <person name="Lipzen A."/>
            <person name="Lutzoni F."/>
            <person name="Magnuson J."/>
            <person name="Mondo S."/>
            <person name="Nolan M."/>
            <person name="Ohm R."/>
            <person name="Pangilinan J."/>
            <person name="Park H.-J."/>
            <person name="Ramirez L."/>
            <person name="Alfaro M."/>
            <person name="Sun H."/>
            <person name="Tritt A."/>
            <person name="Yoshinaga Y."/>
            <person name="Zwiers L.-H."/>
            <person name="Turgeon B."/>
            <person name="Goodwin S."/>
            <person name="Spatafora J."/>
            <person name="Crous P."/>
            <person name="Grigoriev I."/>
        </authorList>
    </citation>
    <scope>NUCLEOTIDE SEQUENCE</scope>
    <source>
        <strain evidence="1">CBS 175.79</strain>
    </source>
</reference>
<accession>A0A6A5XAY3</accession>
<organism evidence="1 2">
    <name type="scientific">Aaosphaeria arxii CBS 175.79</name>
    <dbReference type="NCBI Taxonomy" id="1450172"/>
    <lineage>
        <taxon>Eukaryota</taxon>
        <taxon>Fungi</taxon>
        <taxon>Dikarya</taxon>
        <taxon>Ascomycota</taxon>
        <taxon>Pezizomycotina</taxon>
        <taxon>Dothideomycetes</taxon>
        <taxon>Pleosporomycetidae</taxon>
        <taxon>Pleosporales</taxon>
        <taxon>Pleosporales incertae sedis</taxon>
        <taxon>Aaosphaeria</taxon>
    </lineage>
</organism>
<dbReference type="AlphaFoldDB" id="A0A6A5XAY3"/>